<sequence>MQQQSKLATVPPTTLLTLPPEILSHILSCLVDEIEDTSDIQAVLRTCKRLYSIALPISVSVFRNAIRSYSGSSSCSRTRNIRFLRYILVQKPWLAKHVRTVIIGRCSVYDDKYIGFNRREKGSDTATDDEIDVYGHHIEFFLGQLPSNYTLRWYRQWLEDLKNGTSDSQFALLLLSCPNIRTLVYMEPEGTRHFGQLLRFARNLVAINVAIQTPGSEWGDGGHLPMAIPLSNVRDVFHETPNYKNGYMTFYLEAPDLLAFPRIRFYECILANGDSVAATMFKTLPRRSSSVEEIVLHCSYLCPDALAGMVGACRALKKFEFTYGRLVRSPDLMTPRDIIEALLPHADTLEELYIHLEDNGEKDWDWVESPEKLYLGPRLHQLRYLKKLTVGMQALTGMLAFQPVPHDDSEQMPLEIEGARRIIECLPERLESLLVRDCGVAIVGQMEELLADIESGGRFKKLTDIRLLFNAWKMDMDADGPEITRLNRDFANVRLNMVLQNDLGYLYDLGFPITEDDEFVTERNVMSRVNSRHVRDEYLESRGTVSDEDEMPPHLFD</sequence>
<evidence type="ECO:0000313" key="3">
    <source>
        <dbReference type="Proteomes" id="UP000616885"/>
    </source>
</evidence>
<dbReference type="AlphaFoldDB" id="A0A8H7NPF4"/>
<evidence type="ECO:0000259" key="1">
    <source>
        <dbReference type="Pfam" id="PF12937"/>
    </source>
</evidence>
<evidence type="ECO:0000313" key="2">
    <source>
        <dbReference type="EMBL" id="KAF9759827.1"/>
    </source>
</evidence>
<name>A0A8H7NPF4_BIOOC</name>
<proteinExistence type="predicted"/>
<dbReference type="Proteomes" id="UP000616885">
    <property type="component" value="Unassembled WGS sequence"/>
</dbReference>
<dbReference type="Pfam" id="PF12937">
    <property type="entry name" value="F-box-like"/>
    <property type="match status" value="1"/>
</dbReference>
<dbReference type="InterPro" id="IPR036047">
    <property type="entry name" value="F-box-like_dom_sf"/>
</dbReference>
<protein>
    <recommendedName>
        <fullName evidence="1">F-box domain-containing protein</fullName>
    </recommendedName>
</protein>
<dbReference type="InterPro" id="IPR001810">
    <property type="entry name" value="F-box_dom"/>
</dbReference>
<feature type="domain" description="F-box" evidence="1">
    <location>
        <begin position="16"/>
        <end position="55"/>
    </location>
</feature>
<dbReference type="EMBL" id="JADCTT010000001">
    <property type="protein sequence ID" value="KAF9759827.1"/>
    <property type="molecule type" value="Genomic_DNA"/>
</dbReference>
<reference evidence="2" key="1">
    <citation type="submission" date="2020-10" db="EMBL/GenBank/DDBJ databases">
        <title>High-Quality Genome Resource of Clonostachys rosea strain S41 by Oxford Nanopore Long-Read Sequencing.</title>
        <authorList>
            <person name="Wang H."/>
        </authorList>
    </citation>
    <scope>NUCLEOTIDE SEQUENCE</scope>
    <source>
        <strain evidence="2">S41</strain>
    </source>
</reference>
<gene>
    <name evidence="2" type="ORF">IM811_001521</name>
</gene>
<dbReference type="CDD" id="cd09917">
    <property type="entry name" value="F-box_SF"/>
    <property type="match status" value="1"/>
</dbReference>
<dbReference type="SUPFAM" id="SSF81383">
    <property type="entry name" value="F-box domain"/>
    <property type="match status" value="1"/>
</dbReference>
<accession>A0A8H7NPF4</accession>
<organism evidence="2 3">
    <name type="scientific">Bionectria ochroleuca</name>
    <name type="common">Gliocladium roseum</name>
    <dbReference type="NCBI Taxonomy" id="29856"/>
    <lineage>
        <taxon>Eukaryota</taxon>
        <taxon>Fungi</taxon>
        <taxon>Dikarya</taxon>
        <taxon>Ascomycota</taxon>
        <taxon>Pezizomycotina</taxon>
        <taxon>Sordariomycetes</taxon>
        <taxon>Hypocreomycetidae</taxon>
        <taxon>Hypocreales</taxon>
        <taxon>Bionectriaceae</taxon>
        <taxon>Clonostachys</taxon>
    </lineage>
</organism>
<comment type="caution">
    <text evidence="2">The sequence shown here is derived from an EMBL/GenBank/DDBJ whole genome shotgun (WGS) entry which is preliminary data.</text>
</comment>